<evidence type="ECO:0000313" key="1">
    <source>
        <dbReference type="EMBL" id="CAE7194906.1"/>
    </source>
</evidence>
<dbReference type="EMBL" id="CAJNIZ010001592">
    <property type="protein sequence ID" value="CAE7194906.1"/>
    <property type="molecule type" value="Genomic_DNA"/>
</dbReference>
<dbReference type="Proteomes" id="UP000649617">
    <property type="component" value="Unassembled WGS sequence"/>
</dbReference>
<reference evidence="1" key="1">
    <citation type="submission" date="2021-02" db="EMBL/GenBank/DDBJ databases">
        <authorList>
            <person name="Dougan E. K."/>
            <person name="Rhodes N."/>
            <person name="Thang M."/>
            <person name="Chan C."/>
        </authorList>
    </citation>
    <scope>NUCLEOTIDE SEQUENCE</scope>
</reference>
<protein>
    <submittedName>
        <fullName evidence="1">Uncharacterized protein</fullName>
    </submittedName>
</protein>
<sequence>MARMLGICQIYSLDGRPMSTNTWPEEQLRCVQQIQEQEEIQLGGLEERSNALLDRGLQKLAREVAERMDEAQEYQRLTATAVESRLVGQLESYNGRLLAAESWRSAFQERETARDQRLGTLGEAVRKIETSCKEIPTLQARIEEARAAIKEDLAASAMSAFQGEMRLWAKMAQLGVTPPSLPHQAPSA</sequence>
<proteinExistence type="predicted"/>
<accession>A0A812IZZ1</accession>
<keyword evidence="2" id="KW-1185">Reference proteome</keyword>
<evidence type="ECO:0000313" key="2">
    <source>
        <dbReference type="Proteomes" id="UP000649617"/>
    </source>
</evidence>
<organism evidence="1 2">
    <name type="scientific">Symbiodinium pilosum</name>
    <name type="common">Dinoflagellate</name>
    <dbReference type="NCBI Taxonomy" id="2952"/>
    <lineage>
        <taxon>Eukaryota</taxon>
        <taxon>Sar</taxon>
        <taxon>Alveolata</taxon>
        <taxon>Dinophyceae</taxon>
        <taxon>Suessiales</taxon>
        <taxon>Symbiodiniaceae</taxon>
        <taxon>Symbiodinium</taxon>
    </lineage>
</organism>
<dbReference type="OrthoDB" id="10575103at2759"/>
<comment type="caution">
    <text evidence="1">The sequence shown here is derived from an EMBL/GenBank/DDBJ whole genome shotgun (WGS) entry which is preliminary data.</text>
</comment>
<gene>
    <name evidence="1" type="ORF">SPIL2461_LOCUS1619</name>
</gene>
<dbReference type="AlphaFoldDB" id="A0A812IZZ1"/>
<name>A0A812IZZ1_SYMPI</name>